<evidence type="ECO:0000256" key="3">
    <source>
        <dbReference type="ARBA" id="ARBA00023098"/>
    </source>
</evidence>
<name>A0ABZ0IDW9_9GAMM</name>
<feature type="domain" description="PNPLA" evidence="5">
    <location>
        <begin position="5"/>
        <end position="218"/>
    </location>
</feature>
<dbReference type="SUPFAM" id="SSF52151">
    <property type="entry name" value="FabD/lysophospholipase-like"/>
    <property type="match status" value="1"/>
</dbReference>
<evidence type="ECO:0000313" key="7">
    <source>
        <dbReference type="Proteomes" id="UP001626549"/>
    </source>
</evidence>
<keyword evidence="2 4" id="KW-0442">Lipid degradation</keyword>
<gene>
    <name evidence="6" type="ORF">R0137_03975</name>
</gene>
<sequence>MKNALILSGGGARAAYQVGVLKAIAQLLPDGAKNPFPVICGTSAGAINAVTLAAHDGSFADAINELEAVWMRLTPEQVYRSGWGAMASSGGRLILSLVNRGVGVGNPVALLDNSPLRELIKHTINFEKIDRAIARGDIDAVCVTATGYESGRSMCFYQAGSGVSDWSRYRRSGRRTLLNTDHLMASSAIPTMFPATRIEYEYFGDGAVRQLAPLSPALHLGADRLFIVGVSANREKPQNDPVPRSAHSPSLAQIVGHLLNSAFIDSLESDIERLDRINNLLASLPTEAQSSTSKLRYIERQVISPSEELDVIAAQNIDSLHPSVRFLLRTTGGTESGAGSTAASYLLFAKPFVESLIALGYRDAMWQKNDIASFLSVPLAD</sequence>
<dbReference type="EMBL" id="CP136865">
    <property type="protein sequence ID" value="WOJ97737.1"/>
    <property type="molecule type" value="Genomic_DNA"/>
</dbReference>
<dbReference type="RefSeq" id="WP_407328725.1">
    <property type="nucleotide sequence ID" value="NZ_CP136865.1"/>
</dbReference>
<organism evidence="6 7">
    <name type="scientific">Congregibacter brevis</name>
    <dbReference type="NCBI Taxonomy" id="3081201"/>
    <lineage>
        <taxon>Bacteria</taxon>
        <taxon>Pseudomonadati</taxon>
        <taxon>Pseudomonadota</taxon>
        <taxon>Gammaproteobacteria</taxon>
        <taxon>Cellvibrionales</taxon>
        <taxon>Halieaceae</taxon>
        <taxon>Congregibacter</taxon>
    </lineage>
</organism>
<feature type="short sequence motif" description="DGA/G" evidence="4">
    <location>
        <begin position="205"/>
        <end position="207"/>
    </location>
</feature>
<evidence type="ECO:0000259" key="5">
    <source>
        <dbReference type="PROSITE" id="PS51635"/>
    </source>
</evidence>
<evidence type="ECO:0000256" key="2">
    <source>
        <dbReference type="ARBA" id="ARBA00022963"/>
    </source>
</evidence>
<dbReference type="InterPro" id="IPR016035">
    <property type="entry name" value="Acyl_Trfase/lysoPLipase"/>
</dbReference>
<reference evidence="6 7" key="1">
    <citation type="submission" date="2023-10" db="EMBL/GenBank/DDBJ databases">
        <title>Two novel species belonging to the OM43/NOR5 clade.</title>
        <authorList>
            <person name="Park M."/>
        </authorList>
    </citation>
    <scope>NUCLEOTIDE SEQUENCE [LARGE SCALE GENOMIC DNA]</scope>
    <source>
        <strain evidence="6 7">IMCC45268</strain>
    </source>
</reference>
<dbReference type="Pfam" id="PF01734">
    <property type="entry name" value="Patatin"/>
    <property type="match status" value="1"/>
</dbReference>
<dbReference type="PROSITE" id="PS51635">
    <property type="entry name" value="PNPLA"/>
    <property type="match status" value="1"/>
</dbReference>
<dbReference type="Proteomes" id="UP001626549">
    <property type="component" value="Chromosome"/>
</dbReference>
<dbReference type="Gene3D" id="3.40.1090.10">
    <property type="entry name" value="Cytosolic phospholipase A2 catalytic domain"/>
    <property type="match status" value="1"/>
</dbReference>
<comment type="caution">
    <text evidence="4">Lacks conserved residue(s) required for the propagation of feature annotation.</text>
</comment>
<dbReference type="CDD" id="cd07209">
    <property type="entry name" value="Pat_hypo_Ecoli_Z1214_like"/>
    <property type="match status" value="1"/>
</dbReference>
<dbReference type="InterPro" id="IPR002641">
    <property type="entry name" value="PNPLA_dom"/>
</dbReference>
<keyword evidence="7" id="KW-1185">Reference proteome</keyword>
<dbReference type="PANTHER" id="PTHR14226">
    <property type="entry name" value="NEUROPATHY TARGET ESTERASE/SWISS CHEESE D.MELANOGASTER"/>
    <property type="match status" value="1"/>
</dbReference>
<evidence type="ECO:0000256" key="1">
    <source>
        <dbReference type="ARBA" id="ARBA00022801"/>
    </source>
</evidence>
<protein>
    <submittedName>
        <fullName evidence="6">Patatin-like phospholipase family protein</fullName>
    </submittedName>
</protein>
<evidence type="ECO:0000313" key="6">
    <source>
        <dbReference type="EMBL" id="WOJ97737.1"/>
    </source>
</evidence>
<evidence type="ECO:0000256" key="4">
    <source>
        <dbReference type="PROSITE-ProRule" id="PRU01161"/>
    </source>
</evidence>
<feature type="active site" description="Proton acceptor" evidence="4">
    <location>
        <position position="205"/>
    </location>
</feature>
<dbReference type="InterPro" id="IPR050301">
    <property type="entry name" value="NTE"/>
</dbReference>
<dbReference type="PANTHER" id="PTHR14226:SF57">
    <property type="entry name" value="BLR7027 PROTEIN"/>
    <property type="match status" value="1"/>
</dbReference>
<feature type="short sequence motif" description="GXSXG" evidence="4">
    <location>
        <begin position="41"/>
        <end position="45"/>
    </location>
</feature>
<feature type="active site" description="Nucleophile" evidence="4">
    <location>
        <position position="43"/>
    </location>
</feature>
<keyword evidence="1 4" id="KW-0378">Hydrolase</keyword>
<accession>A0ABZ0IDW9</accession>
<proteinExistence type="predicted"/>
<keyword evidence="3 4" id="KW-0443">Lipid metabolism</keyword>